<reference evidence="1" key="1">
    <citation type="submission" date="2022-08" db="EMBL/GenBank/DDBJ databases">
        <title>Genome Sequence of the sulphate-reducing bacterium, Pseudodesulfovibrio portus JCM14722.</title>
        <authorList>
            <person name="Kondo R."/>
            <person name="Kataoka T."/>
        </authorList>
    </citation>
    <scope>NUCLEOTIDE SEQUENCE</scope>
    <source>
        <strain evidence="1">JCM 14722</strain>
    </source>
</reference>
<organism evidence="1 2">
    <name type="scientific">Pseudodesulfovibrio portus</name>
    <dbReference type="NCBI Taxonomy" id="231439"/>
    <lineage>
        <taxon>Bacteria</taxon>
        <taxon>Pseudomonadati</taxon>
        <taxon>Thermodesulfobacteriota</taxon>
        <taxon>Desulfovibrionia</taxon>
        <taxon>Desulfovibrionales</taxon>
        <taxon>Desulfovibrionaceae</taxon>
    </lineage>
</organism>
<accession>A0ABM8ARA4</accession>
<sequence length="133" mass="15529">MGFPLPVRPDDLDADTRLNALSGALLLKLRDKPGGRVTKQYPLLRAEQVRCDPVLPHDGMGFIEDQQRLVGRIKRDRRRRHPTVGFRCRRHQPFIKIRPTGLRIRGPRKFENQFFKPPLVIGKHLFQLIHWIG</sequence>
<protein>
    <submittedName>
        <fullName evidence="1">Uncharacterized protein</fullName>
    </submittedName>
</protein>
<dbReference type="EMBL" id="AP026708">
    <property type="protein sequence ID" value="BDQ33958.1"/>
    <property type="molecule type" value="Genomic_DNA"/>
</dbReference>
<evidence type="ECO:0000313" key="2">
    <source>
        <dbReference type="Proteomes" id="UP001061361"/>
    </source>
</evidence>
<dbReference type="Proteomes" id="UP001061361">
    <property type="component" value="Chromosome"/>
</dbReference>
<proteinExistence type="predicted"/>
<keyword evidence="2" id="KW-1185">Reference proteome</keyword>
<evidence type="ECO:0000313" key="1">
    <source>
        <dbReference type="EMBL" id="BDQ33958.1"/>
    </source>
</evidence>
<name>A0ABM8ARA4_9BACT</name>
<gene>
    <name evidence="1" type="ORF">JCM14722_15000</name>
</gene>